<dbReference type="KEGG" id="amuc:Pan181_52400"/>
<proteinExistence type="predicted"/>
<accession>A0A518AW82</accession>
<keyword evidence="1" id="KW-0472">Membrane</keyword>
<keyword evidence="1" id="KW-0812">Transmembrane</keyword>
<feature type="transmembrane region" description="Helical" evidence="1">
    <location>
        <begin position="89"/>
        <end position="112"/>
    </location>
</feature>
<protein>
    <recommendedName>
        <fullName evidence="4">DUF4129 domain-containing protein</fullName>
    </recommendedName>
</protein>
<gene>
    <name evidence="2" type="ORF">Pan181_52400</name>
</gene>
<reference evidence="2 3" key="1">
    <citation type="submission" date="2019-02" db="EMBL/GenBank/DDBJ databases">
        <title>Deep-cultivation of Planctomycetes and their phenomic and genomic characterization uncovers novel biology.</title>
        <authorList>
            <person name="Wiegand S."/>
            <person name="Jogler M."/>
            <person name="Boedeker C."/>
            <person name="Pinto D."/>
            <person name="Vollmers J."/>
            <person name="Rivas-Marin E."/>
            <person name="Kohn T."/>
            <person name="Peeters S.H."/>
            <person name="Heuer A."/>
            <person name="Rast P."/>
            <person name="Oberbeckmann S."/>
            <person name="Bunk B."/>
            <person name="Jeske O."/>
            <person name="Meyerdierks A."/>
            <person name="Storesund J.E."/>
            <person name="Kallscheuer N."/>
            <person name="Luecker S."/>
            <person name="Lage O.M."/>
            <person name="Pohl T."/>
            <person name="Merkel B.J."/>
            <person name="Hornburger P."/>
            <person name="Mueller R.-W."/>
            <person name="Bruemmer F."/>
            <person name="Labrenz M."/>
            <person name="Spormann A.M."/>
            <person name="Op den Camp H."/>
            <person name="Overmann J."/>
            <person name="Amann R."/>
            <person name="Jetten M.S.M."/>
            <person name="Mascher T."/>
            <person name="Medema M.H."/>
            <person name="Devos D.P."/>
            <person name="Kaster A.-K."/>
            <person name="Ovreas L."/>
            <person name="Rohde M."/>
            <person name="Galperin M.Y."/>
            <person name="Jogler C."/>
        </authorList>
    </citation>
    <scope>NUCLEOTIDE SEQUENCE [LARGE SCALE GENOMIC DNA]</scope>
    <source>
        <strain evidence="2 3">Pan181</strain>
    </source>
</reference>
<dbReference type="AlphaFoldDB" id="A0A518AW82"/>
<feature type="transmembrane region" description="Helical" evidence="1">
    <location>
        <begin position="12"/>
        <end position="34"/>
    </location>
</feature>
<evidence type="ECO:0008006" key="4">
    <source>
        <dbReference type="Google" id="ProtNLM"/>
    </source>
</evidence>
<evidence type="ECO:0000256" key="1">
    <source>
        <dbReference type="SAM" id="Phobius"/>
    </source>
</evidence>
<name>A0A518AW82_9BACT</name>
<dbReference type="OrthoDB" id="290072at2"/>
<dbReference type="Proteomes" id="UP000315750">
    <property type="component" value="Chromosome"/>
</dbReference>
<evidence type="ECO:0000313" key="3">
    <source>
        <dbReference type="Proteomes" id="UP000315750"/>
    </source>
</evidence>
<dbReference type="PROSITE" id="PS51257">
    <property type="entry name" value="PROKAR_LIPOPROTEIN"/>
    <property type="match status" value="1"/>
</dbReference>
<evidence type="ECO:0000313" key="2">
    <source>
        <dbReference type="EMBL" id="QDU58999.1"/>
    </source>
</evidence>
<dbReference type="RefSeq" id="WP_145251601.1">
    <property type="nucleotide sequence ID" value="NZ_CP036278.1"/>
</dbReference>
<keyword evidence="1" id="KW-1133">Transmembrane helix</keyword>
<keyword evidence="3" id="KW-1185">Reference proteome</keyword>
<dbReference type="EMBL" id="CP036278">
    <property type="protein sequence ID" value="QDU58999.1"/>
    <property type="molecule type" value="Genomic_DNA"/>
</dbReference>
<sequence length="261" mass="30204">MIPSDRQFERRLPSWAAVLLWLVACWACSTLAVAESDLSEPEQAVQAGREALSSSPKIPWYDPETDDFRAAKVQPPPKPRVTSQGSLTFLEFLVVLGWVVLAILLIAIVYMITKKFLYREVQGSIVVERTAVGADIVRVEELPVSLEKAPSDYLDEAQRLYRNGQFERAIIYLFSHQLLQLDRRHWLRLIKGKTNRQYLREIRRHGTAEAEQLSLMFEKTVLLFEEVFFGKRVPDRNNIDEVWREIDQFESLVLVMEQRAA</sequence>
<organism evidence="2 3">
    <name type="scientific">Aeoliella mucimassa</name>
    <dbReference type="NCBI Taxonomy" id="2527972"/>
    <lineage>
        <taxon>Bacteria</taxon>
        <taxon>Pseudomonadati</taxon>
        <taxon>Planctomycetota</taxon>
        <taxon>Planctomycetia</taxon>
        <taxon>Pirellulales</taxon>
        <taxon>Lacipirellulaceae</taxon>
        <taxon>Aeoliella</taxon>
    </lineage>
</organism>